<keyword evidence="5" id="KW-0378">Hydrolase</keyword>
<dbReference type="PANTHER" id="PTHR12558:SF33">
    <property type="entry name" value="BLL7664 PROTEIN"/>
    <property type="match status" value="1"/>
</dbReference>
<dbReference type="InterPro" id="IPR019734">
    <property type="entry name" value="TPR_rpt"/>
</dbReference>
<accession>A0A554WAD9</accession>
<dbReference type="PROSITE" id="PS50005">
    <property type="entry name" value="TPR"/>
    <property type="match status" value="1"/>
</dbReference>
<dbReference type="Pfam" id="PF13414">
    <property type="entry name" value="TPR_11"/>
    <property type="match status" value="1"/>
</dbReference>
<evidence type="ECO:0000313" key="6">
    <source>
        <dbReference type="Proteomes" id="UP000315736"/>
    </source>
</evidence>
<organism evidence="5 6">
    <name type="scientific">Tepidimonas alkaliphilus</name>
    <dbReference type="NCBI Taxonomy" id="2588942"/>
    <lineage>
        <taxon>Bacteria</taxon>
        <taxon>Pseudomonadati</taxon>
        <taxon>Pseudomonadota</taxon>
        <taxon>Betaproteobacteria</taxon>
        <taxon>Burkholderiales</taxon>
        <taxon>Tepidimonas</taxon>
    </lineage>
</organism>
<dbReference type="Pfam" id="PF13432">
    <property type="entry name" value="TPR_16"/>
    <property type="match status" value="1"/>
</dbReference>
<dbReference type="SUPFAM" id="SSF54427">
    <property type="entry name" value="NTF2-like"/>
    <property type="match status" value="1"/>
</dbReference>
<dbReference type="AlphaFoldDB" id="A0A554WAD9"/>
<dbReference type="RefSeq" id="WP_143889908.1">
    <property type="nucleotide sequence ID" value="NZ_VJNB01000003.1"/>
</dbReference>
<dbReference type="Proteomes" id="UP000315736">
    <property type="component" value="Unassembled WGS sequence"/>
</dbReference>
<dbReference type="PANTHER" id="PTHR12558">
    <property type="entry name" value="CELL DIVISION CYCLE 16,23,27"/>
    <property type="match status" value="1"/>
</dbReference>
<feature type="chain" id="PRO_5021808330" evidence="3">
    <location>
        <begin position="28"/>
        <end position="331"/>
    </location>
</feature>
<evidence type="ECO:0000256" key="1">
    <source>
        <dbReference type="PROSITE-ProRule" id="PRU00339"/>
    </source>
</evidence>
<proteinExistence type="predicted"/>
<dbReference type="InterPro" id="IPR056203">
    <property type="entry name" value="Cds6_C"/>
</dbReference>
<gene>
    <name evidence="5" type="primary">bepA_2</name>
    <name evidence="5" type="ORF">Talka_00877</name>
</gene>
<keyword evidence="6" id="KW-1185">Reference proteome</keyword>
<evidence type="ECO:0000256" key="3">
    <source>
        <dbReference type="SAM" id="SignalP"/>
    </source>
</evidence>
<feature type="region of interest" description="Disordered" evidence="2">
    <location>
        <begin position="191"/>
        <end position="222"/>
    </location>
</feature>
<dbReference type="OrthoDB" id="5294075at2"/>
<dbReference type="InterPro" id="IPR011990">
    <property type="entry name" value="TPR-like_helical_dom_sf"/>
</dbReference>
<dbReference type="EC" id="3.4.-.-" evidence="5"/>
<dbReference type="SMART" id="SM00028">
    <property type="entry name" value="TPR"/>
    <property type="match status" value="4"/>
</dbReference>
<dbReference type="GO" id="GO:0008233">
    <property type="term" value="F:peptidase activity"/>
    <property type="evidence" value="ECO:0007669"/>
    <property type="project" value="UniProtKB-KW"/>
</dbReference>
<evidence type="ECO:0000256" key="2">
    <source>
        <dbReference type="SAM" id="MobiDB-lite"/>
    </source>
</evidence>
<feature type="compositionally biased region" description="Pro residues" evidence="2">
    <location>
        <begin position="198"/>
        <end position="208"/>
    </location>
</feature>
<feature type="repeat" description="TPR" evidence="1">
    <location>
        <begin position="94"/>
        <end position="127"/>
    </location>
</feature>
<keyword evidence="1" id="KW-0802">TPR repeat</keyword>
<feature type="domain" description="Cds6 C-terminal" evidence="4">
    <location>
        <begin position="224"/>
        <end position="328"/>
    </location>
</feature>
<dbReference type="Pfam" id="PF24125">
    <property type="entry name" value="Cds6_C"/>
    <property type="match status" value="1"/>
</dbReference>
<evidence type="ECO:0000259" key="4">
    <source>
        <dbReference type="Pfam" id="PF24125"/>
    </source>
</evidence>
<dbReference type="Gene3D" id="3.10.450.50">
    <property type="match status" value="1"/>
</dbReference>
<dbReference type="GO" id="GO:0006508">
    <property type="term" value="P:proteolysis"/>
    <property type="evidence" value="ECO:0007669"/>
    <property type="project" value="UniProtKB-KW"/>
</dbReference>
<reference evidence="5 6" key="1">
    <citation type="submission" date="2019-07" db="EMBL/GenBank/DDBJ databases">
        <title>Tepidimonas alkaliphilus YIM 72238 draft genome.</title>
        <authorList>
            <person name="Da Costa M.S."/>
            <person name="Froufe H.J.C."/>
            <person name="Egas C."/>
            <person name="Albuquerque L."/>
        </authorList>
    </citation>
    <scope>NUCLEOTIDE SEQUENCE [LARGE SCALE GENOMIC DNA]</scope>
    <source>
        <strain evidence="5 6">YIM 72238</strain>
    </source>
</reference>
<name>A0A554WAD9_9BURK</name>
<evidence type="ECO:0000313" key="5">
    <source>
        <dbReference type="EMBL" id="TSE20530.1"/>
    </source>
</evidence>
<dbReference type="Gene3D" id="1.25.40.10">
    <property type="entry name" value="Tetratricopeptide repeat domain"/>
    <property type="match status" value="1"/>
</dbReference>
<dbReference type="EMBL" id="VJNB01000003">
    <property type="protein sequence ID" value="TSE20530.1"/>
    <property type="molecule type" value="Genomic_DNA"/>
</dbReference>
<protein>
    <submittedName>
        <fullName evidence="5">Beta-barrel assembly-enhancing protease</fullName>
        <ecNumber evidence="5">3.4.-.-</ecNumber>
    </submittedName>
</protein>
<sequence length="331" mass="35988">MMLSVTRAWKLSCLALGAACAWASAWASTPEAALAAYRSGKSTQALSMLEEQLAANPKDPQLLLLKGVILAETGRSKDARTIFQNLIVDHPQLPEPYNNLAVLYAADGDFDKARAVLEMAIKTNPSYATAYENLGDIYAKLASQSYARALNLQPKKELQPKLRLINQVVALTPAATAPAAAAAPASASGSSAAAAPAANPPTPAPAPTAKPTSPTSGDNVEQAVREALEQWRRAWSARDIQAYVESYVPRYTPKNGMSHEQWVNERTARIVPRKRIEVELSDVQIQPRNDGSVAVRFVQQYRSDSLDNRTRKELVLTQQGGRWLIASERTL</sequence>
<dbReference type="SUPFAM" id="SSF48452">
    <property type="entry name" value="TPR-like"/>
    <property type="match status" value="1"/>
</dbReference>
<dbReference type="InterPro" id="IPR032710">
    <property type="entry name" value="NTF2-like_dom_sf"/>
</dbReference>
<feature type="signal peptide" evidence="3">
    <location>
        <begin position="1"/>
        <end position="27"/>
    </location>
</feature>
<keyword evidence="5" id="KW-0645">Protease</keyword>
<keyword evidence="3" id="KW-0732">Signal</keyword>
<comment type="caution">
    <text evidence="5">The sequence shown here is derived from an EMBL/GenBank/DDBJ whole genome shotgun (WGS) entry which is preliminary data.</text>
</comment>